<dbReference type="Proteomes" id="UP000639643">
    <property type="component" value="Unassembled WGS sequence"/>
</dbReference>
<dbReference type="AlphaFoldDB" id="A0A8H6J5L6"/>
<feature type="region of interest" description="Disordered" evidence="1">
    <location>
        <begin position="37"/>
        <end position="74"/>
    </location>
</feature>
<accession>A0A8H6J5L6</accession>
<evidence type="ECO:0000313" key="2">
    <source>
        <dbReference type="EMBL" id="KAF6806445.1"/>
    </source>
</evidence>
<sequence>MEPELVGSRPAKNSPDITEAKCRAVWSSEGWERVQCERKERGKEIGTDGTEKHTERRRKEDDSKTSESLLWLGERPTHSPAPLLLKAQAEECLSPYYLPLLEKCLSCQPQPVGGNVVTSRQAQHNTIFNYRSW</sequence>
<feature type="compositionally biased region" description="Basic and acidic residues" evidence="1">
    <location>
        <begin position="37"/>
        <end position="65"/>
    </location>
</feature>
<dbReference type="EMBL" id="WIGM01001025">
    <property type="protein sequence ID" value="KAF6806445.1"/>
    <property type="molecule type" value="Genomic_DNA"/>
</dbReference>
<gene>
    <name evidence="2" type="ORF">CMUS01_14368</name>
</gene>
<organism evidence="2 3">
    <name type="scientific">Colletotrichum musicola</name>
    <dbReference type="NCBI Taxonomy" id="2175873"/>
    <lineage>
        <taxon>Eukaryota</taxon>
        <taxon>Fungi</taxon>
        <taxon>Dikarya</taxon>
        <taxon>Ascomycota</taxon>
        <taxon>Pezizomycotina</taxon>
        <taxon>Sordariomycetes</taxon>
        <taxon>Hypocreomycetidae</taxon>
        <taxon>Glomerellales</taxon>
        <taxon>Glomerellaceae</taxon>
        <taxon>Colletotrichum</taxon>
        <taxon>Colletotrichum orchidearum species complex</taxon>
    </lineage>
</organism>
<keyword evidence="3" id="KW-1185">Reference proteome</keyword>
<protein>
    <submittedName>
        <fullName evidence="2">Uncharacterized protein</fullName>
    </submittedName>
</protein>
<comment type="caution">
    <text evidence="2">The sequence shown here is derived from an EMBL/GenBank/DDBJ whole genome shotgun (WGS) entry which is preliminary data.</text>
</comment>
<evidence type="ECO:0000313" key="3">
    <source>
        <dbReference type="Proteomes" id="UP000639643"/>
    </source>
</evidence>
<evidence type="ECO:0000256" key="1">
    <source>
        <dbReference type="SAM" id="MobiDB-lite"/>
    </source>
</evidence>
<name>A0A8H6J5L6_9PEZI</name>
<proteinExistence type="predicted"/>
<reference evidence="2" key="1">
    <citation type="journal article" date="2020" name="Phytopathology">
        <title>Genome Sequence Resources of Colletotrichum truncatum, C. plurivorum, C. musicola, and C. sojae: Four Species Pathogenic to Soybean (Glycine max).</title>
        <authorList>
            <person name="Rogerio F."/>
            <person name="Boufleur T.R."/>
            <person name="Ciampi-Guillardi M."/>
            <person name="Sukno S.A."/>
            <person name="Thon M.R."/>
            <person name="Massola Junior N.S."/>
            <person name="Baroncelli R."/>
        </authorList>
    </citation>
    <scope>NUCLEOTIDE SEQUENCE</scope>
    <source>
        <strain evidence="2">LFN0074</strain>
    </source>
</reference>